<dbReference type="Gene3D" id="3.50.50.60">
    <property type="entry name" value="FAD/NAD(P)-binding domain"/>
    <property type="match status" value="2"/>
</dbReference>
<dbReference type="PANTHER" id="PTHR43557">
    <property type="entry name" value="APOPTOSIS-INDUCING FACTOR 1"/>
    <property type="match status" value="1"/>
</dbReference>
<protein>
    <submittedName>
        <fullName evidence="11">Anthranilate 1,2-dioxygenase large subunit</fullName>
    </submittedName>
</protein>
<sequence>MGWLRAASFDDLKEGGVIGVDVAGTAVALYLLDGVVYATHNICTHQFAFLSEGYVEDGCIECPLHQGQFDIRTGEAQCAPVTGRLATYQVKREGDDIFVDLEAPAVEVEAPKAPLAQDHRSFVIIGGGQAGCRAAQHLRGEGFAGRIVMIAEEGHRPYERPPLSKEVLLGKAGAADCAVLKPAEFDALDIDLRTGTRASAIDRKAKSVTLSTGEILPYDRLLIATGARARTLPDGSGDGVLYLRTLEDAQAIGTALSRARSLALIGGGFIGLEIASVAREKGLVVTVIEREPALMSRILPPALGQAFQKLAESKGVAFRLDTKIEAIRRNGAGTTLAFADGGELAVDLVVAGIGAIANAELAEQAGLSVKSGGIVIDTACRTSDADIFAAGDCALYPEAVGGTRLRLESWANAEAQGRAAALAMLGKPAEKPPLPWFWTEQFGLNIQMAGIPQAGDRVAVQGGIGQPESVYLTERDGAIASAIIFGDAETFRIARRRLETGADVAEGLRGLRWLDQQEEESSMGYERALESLPEQAAPHAKQFVWPAEGLNRVPDWVYTDDHIYGLEVEKIFKGRTWNYVGLEAEIPNPGDFTRSFVGPVPVVVSRDEEGGINVFENRCSHRAAEFCRELRGNVQEFVCPYHQWSYDLKGNLAGVPFRRGVDGKGGMPADFDPADHHPRKLAVTTRGGVIFASYAEDMEPFDTYLGPEMTREFDATFDGRKLVVLGYYRNTLPGNWKLYHENLKDPYHATLLHTFLVTFGLLVAGNKSQMLCDASGRHGAMCSAKSDGKNVSADAKKEMRAYKEGMQLEEPRFMDFVPEFDSPWSVTMSTIWPNLIVQREMNTLGVRHIVPEGPNQFTMIWTMFGFEGDDEEMTRHRLRQGNLMGPAGFLGLEDNEAMKFVQDGMKHVPGGEHLVALDPGTATGTADTLISESAIRAMYKHWRDVIGV</sequence>
<keyword evidence="11" id="KW-0223">Dioxygenase</keyword>
<reference evidence="11 12" key="1">
    <citation type="submission" date="2018-10" db="EMBL/GenBank/DDBJ databases">
        <title>Comparative analysis of microorganisms from saline springs in Andes Mountain Range, Colombia.</title>
        <authorList>
            <person name="Rubin E."/>
        </authorList>
    </citation>
    <scope>NUCLEOTIDE SEQUENCE [LARGE SCALE GENOMIC DNA]</scope>
    <source>
        <strain evidence="11 12">USBA 36</strain>
    </source>
</reference>
<keyword evidence="8" id="KW-0411">Iron-sulfur</keyword>
<dbReference type="Gene3D" id="3.90.380.10">
    <property type="entry name" value="Naphthalene 1,2-dioxygenase Alpha Subunit, Chain A, domain 1"/>
    <property type="match status" value="1"/>
</dbReference>
<feature type="domain" description="Rieske" evidence="10">
    <location>
        <begin position="4"/>
        <end position="99"/>
    </location>
</feature>
<dbReference type="Pfam" id="PF00355">
    <property type="entry name" value="Rieske"/>
    <property type="match status" value="2"/>
</dbReference>
<dbReference type="InterPro" id="IPR001663">
    <property type="entry name" value="Rng_hydr_dOase-A"/>
</dbReference>
<dbReference type="GO" id="GO:0005737">
    <property type="term" value="C:cytoplasm"/>
    <property type="evidence" value="ECO:0007669"/>
    <property type="project" value="TreeGrafter"/>
</dbReference>
<dbReference type="InterPro" id="IPR015881">
    <property type="entry name" value="ARHD_Rieske_2Fe_2S"/>
</dbReference>
<dbReference type="SUPFAM" id="SSF51905">
    <property type="entry name" value="FAD/NAD(P)-binding domain"/>
    <property type="match status" value="1"/>
</dbReference>
<evidence type="ECO:0000313" key="11">
    <source>
        <dbReference type="EMBL" id="RKQ72866.1"/>
    </source>
</evidence>
<evidence type="ECO:0000259" key="10">
    <source>
        <dbReference type="PROSITE" id="PS51296"/>
    </source>
</evidence>
<evidence type="ECO:0000256" key="6">
    <source>
        <dbReference type="ARBA" id="ARBA00023002"/>
    </source>
</evidence>
<dbReference type="InterPro" id="IPR016156">
    <property type="entry name" value="FAD/NAD-linked_Rdtase_dimer_sf"/>
</dbReference>
<dbReference type="PANTHER" id="PTHR43557:SF2">
    <property type="entry name" value="RIESKE DOMAIN-CONTAINING PROTEIN-RELATED"/>
    <property type="match status" value="1"/>
</dbReference>
<dbReference type="CDD" id="cd08880">
    <property type="entry name" value="RHO_alpha_C_ahdA1c-like"/>
    <property type="match status" value="1"/>
</dbReference>
<keyword evidence="4" id="KW-0479">Metal-binding</keyword>
<comment type="cofactor">
    <cofactor evidence="1">
        <name>FAD</name>
        <dbReference type="ChEBI" id="CHEBI:57692"/>
    </cofactor>
</comment>
<dbReference type="AlphaFoldDB" id="A0A420WPS2"/>
<keyword evidence="2" id="KW-0285">Flavoprotein</keyword>
<dbReference type="InterPro" id="IPR015879">
    <property type="entry name" value="Ring_hydroxy_dOase_asu_C_dom"/>
</dbReference>
<dbReference type="GO" id="GO:0016651">
    <property type="term" value="F:oxidoreductase activity, acting on NAD(P)H"/>
    <property type="evidence" value="ECO:0007669"/>
    <property type="project" value="TreeGrafter"/>
</dbReference>
<dbReference type="EMBL" id="RBIG01000001">
    <property type="protein sequence ID" value="RKQ72866.1"/>
    <property type="molecule type" value="Genomic_DNA"/>
</dbReference>
<gene>
    <name evidence="11" type="ORF">BCL74_0636</name>
</gene>
<dbReference type="InterPro" id="IPR023753">
    <property type="entry name" value="FAD/NAD-binding_dom"/>
</dbReference>
<organism evidence="11 12">
    <name type="scientific">Oceanibaculum indicum</name>
    <dbReference type="NCBI Taxonomy" id="526216"/>
    <lineage>
        <taxon>Bacteria</taxon>
        <taxon>Pseudomonadati</taxon>
        <taxon>Pseudomonadota</taxon>
        <taxon>Alphaproteobacteria</taxon>
        <taxon>Rhodospirillales</taxon>
        <taxon>Oceanibaculaceae</taxon>
        <taxon>Oceanibaculum</taxon>
    </lineage>
</organism>
<keyword evidence="7" id="KW-0408">Iron</keyword>
<dbReference type="Pfam" id="PF07992">
    <property type="entry name" value="Pyr_redox_2"/>
    <property type="match status" value="1"/>
</dbReference>
<comment type="caution">
    <text evidence="11">The sequence shown here is derived from an EMBL/GenBank/DDBJ whole genome shotgun (WGS) entry which is preliminary data.</text>
</comment>
<proteinExistence type="predicted"/>
<dbReference type="Gene3D" id="3.30.390.30">
    <property type="match status" value="1"/>
</dbReference>
<dbReference type="InterPro" id="IPR050446">
    <property type="entry name" value="FAD-oxidoreductase/Apoptosis"/>
</dbReference>
<evidence type="ECO:0000256" key="5">
    <source>
        <dbReference type="ARBA" id="ARBA00022827"/>
    </source>
</evidence>
<dbReference type="GO" id="GO:0005506">
    <property type="term" value="F:iron ion binding"/>
    <property type="evidence" value="ECO:0007669"/>
    <property type="project" value="InterPro"/>
</dbReference>
<dbReference type="InterPro" id="IPR017941">
    <property type="entry name" value="Rieske_2Fe-2S"/>
</dbReference>
<dbReference type="InterPro" id="IPR036188">
    <property type="entry name" value="FAD/NAD-bd_sf"/>
</dbReference>
<dbReference type="InterPro" id="IPR028202">
    <property type="entry name" value="Reductase_C"/>
</dbReference>
<dbReference type="InterPro" id="IPR043264">
    <property type="entry name" value="AhdA1c-like_alpha_C"/>
</dbReference>
<evidence type="ECO:0000256" key="7">
    <source>
        <dbReference type="ARBA" id="ARBA00023004"/>
    </source>
</evidence>
<evidence type="ECO:0000256" key="1">
    <source>
        <dbReference type="ARBA" id="ARBA00001974"/>
    </source>
</evidence>
<evidence type="ECO:0000256" key="2">
    <source>
        <dbReference type="ARBA" id="ARBA00022630"/>
    </source>
</evidence>
<evidence type="ECO:0000313" key="12">
    <source>
        <dbReference type="Proteomes" id="UP000277424"/>
    </source>
</evidence>
<evidence type="ECO:0000256" key="9">
    <source>
        <dbReference type="ARBA" id="ARBA00023027"/>
    </source>
</evidence>
<evidence type="ECO:0000256" key="4">
    <source>
        <dbReference type="ARBA" id="ARBA00022723"/>
    </source>
</evidence>
<dbReference type="OrthoDB" id="7456916at2"/>
<dbReference type="Pfam" id="PF14759">
    <property type="entry name" value="Reductase_C"/>
    <property type="match status" value="1"/>
</dbReference>
<keyword evidence="6" id="KW-0560">Oxidoreductase</keyword>
<keyword evidence="3" id="KW-0001">2Fe-2S</keyword>
<keyword evidence="9" id="KW-0520">NAD</keyword>
<dbReference type="InterPro" id="IPR036922">
    <property type="entry name" value="Rieske_2Fe-2S_sf"/>
</dbReference>
<dbReference type="Gene3D" id="2.102.10.10">
    <property type="entry name" value="Rieske [2Fe-2S] iron-sulphur domain"/>
    <property type="match status" value="2"/>
</dbReference>
<dbReference type="CDD" id="cd03528">
    <property type="entry name" value="Rieske_RO_ferredoxin"/>
    <property type="match status" value="1"/>
</dbReference>
<dbReference type="Pfam" id="PF00848">
    <property type="entry name" value="Ring_hydroxyl_A"/>
    <property type="match status" value="1"/>
</dbReference>
<dbReference type="GO" id="GO:0051537">
    <property type="term" value="F:2 iron, 2 sulfur cluster binding"/>
    <property type="evidence" value="ECO:0007669"/>
    <property type="project" value="UniProtKB-KW"/>
</dbReference>
<dbReference type="GO" id="GO:0051213">
    <property type="term" value="F:dioxygenase activity"/>
    <property type="evidence" value="ECO:0007669"/>
    <property type="project" value="UniProtKB-KW"/>
</dbReference>
<dbReference type="SUPFAM" id="SSF50022">
    <property type="entry name" value="ISP domain"/>
    <property type="match status" value="2"/>
</dbReference>
<dbReference type="RefSeq" id="WP_121217498.1">
    <property type="nucleotide sequence ID" value="NZ_RBIG01000001.1"/>
</dbReference>
<dbReference type="PROSITE" id="PS51296">
    <property type="entry name" value="RIESKE"/>
    <property type="match status" value="2"/>
</dbReference>
<evidence type="ECO:0000256" key="3">
    <source>
        <dbReference type="ARBA" id="ARBA00022714"/>
    </source>
</evidence>
<feature type="domain" description="Rieske" evidence="10">
    <location>
        <begin position="577"/>
        <end position="692"/>
    </location>
</feature>
<dbReference type="PRINTS" id="PR00090">
    <property type="entry name" value="RNGDIOXGNASE"/>
</dbReference>
<dbReference type="SUPFAM" id="SSF55424">
    <property type="entry name" value="FAD/NAD-linked reductases, dimerisation (C-terminal) domain"/>
    <property type="match status" value="1"/>
</dbReference>
<keyword evidence="5" id="KW-0274">FAD</keyword>
<name>A0A420WPS2_9PROT</name>
<evidence type="ECO:0000256" key="8">
    <source>
        <dbReference type="ARBA" id="ARBA00023014"/>
    </source>
</evidence>
<dbReference type="PROSITE" id="PS00570">
    <property type="entry name" value="RING_HYDROXYL_ALPHA"/>
    <property type="match status" value="1"/>
</dbReference>
<dbReference type="Proteomes" id="UP000277424">
    <property type="component" value="Unassembled WGS sequence"/>
</dbReference>
<dbReference type="SUPFAM" id="SSF55961">
    <property type="entry name" value="Bet v1-like"/>
    <property type="match status" value="1"/>
</dbReference>
<accession>A0A420WPS2</accession>